<dbReference type="Gene3D" id="3.20.20.100">
    <property type="entry name" value="NADP-dependent oxidoreductase domain"/>
    <property type="match status" value="1"/>
</dbReference>
<accession>A0A9N9IBZ7</accession>
<organism evidence="2 3">
    <name type="scientific">Racocetra fulgida</name>
    <dbReference type="NCBI Taxonomy" id="60492"/>
    <lineage>
        <taxon>Eukaryota</taxon>
        <taxon>Fungi</taxon>
        <taxon>Fungi incertae sedis</taxon>
        <taxon>Mucoromycota</taxon>
        <taxon>Glomeromycotina</taxon>
        <taxon>Glomeromycetes</taxon>
        <taxon>Diversisporales</taxon>
        <taxon>Gigasporaceae</taxon>
        <taxon>Racocetra</taxon>
    </lineage>
</organism>
<dbReference type="OrthoDB" id="37537at2759"/>
<evidence type="ECO:0000313" key="3">
    <source>
        <dbReference type="Proteomes" id="UP000789396"/>
    </source>
</evidence>
<keyword evidence="3" id="KW-1185">Reference proteome</keyword>
<sequence length="77" mass="8553">SLASDSEFPAKKVVSEYAENEQNWKILEEVVRVAEESGRTPSEVAINWTLQQPGITSVVAAARTLEFLEENISALEF</sequence>
<dbReference type="InterPro" id="IPR023210">
    <property type="entry name" value="NADP_OxRdtase_dom"/>
</dbReference>
<dbReference type="Pfam" id="PF00248">
    <property type="entry name" value="Aldo_ket_red"/>
    <property type="match status" value="1"/>
</dbReference>
<reference evidence="2" key="1">
    <citation type="submission" date="2021-06" db="EMBL/GenBank/DDBJ databases">
        <authorList>
            <person name="Kallberg Y."/>
            <person name="Tangrot J."/>
            <person name="Rosling A."/>
        </authorList>
    </citation>
    <scope>NUCLEOTIDE SEQUENCE</scope>
    <source>
        <strain evidence="2">IN212</strain>
    </source>
</reference>
<dbReference type="AlphaFoldDB" id="A0A9N9IBZ7"/>
<dbReference type="Proteomes" id="UP000789396">
    <property type="component" value="Unassembled WGS sequence"/>
</dbReference>
<comment type="caution">
    <text evidence="2">The sequence shown here is derived from an EMBL/GenBank/DDBJ whole genome shotgun (WGS) entry which is preliminary data.</text>
</comment>
<feature type="non-terminal residue" evidence="2">
    <location>
        <position position="77"/>
    </location>
</feature>
<dbReference type="EMBL" id="CAJVPZ010027531">
    <property type="protein sequence ID" value="CAG8728655.1"/>
    <property type="molecule type" value="Genomic_DNA"/>
</dbReference>
<evidence type="ECO:0000259" key="1">
    <source>
        <dbReference type="Pfam" id="PF00248"/>
    </source>
</evidence>
<gene>
    <name evidence="2" type="ORF">RFULGI_LOCUS11962</name>
</gene>
<proteinExistence type="predicted"/>
<dbReference type="SUPFAM" id="SSF51430">
    <property type="entry name" value="NAD(P)-linked oxidoreductase"/>
    <property type="match status" value="1"/>
</dbReference>
<name>A0A9N9IBZ7_9GLOM</name>
<feature type="non-terminal residue" evidence="2">
    <location>
        <position position="1"/>
    </location>
</feature>
<protein>
    <submittedName>
        <fullName evidence="2">13221_t:CDS:1</fullName>
    </submittedName>
</protein>
<feature type="domain" description="NADP-dependent oxidoreductase" evidence="1">
    <location>
        <begin position="16"/>
        <end position="77"/>
    </location>
</feature>
<dbReference type="InterPro" id="IPR036812">
    <property type="entry name" value="NAD(P)_OxRdtase_dom_sf"/>
</dbReference>
<evidence type="ECO:0000313" key="2">
    <source>
        <dbReference type="EMBL" id="CAG8728655.1"/>
    </source>
</evidence>